<dbReference type="Proteomes" id="UP000238180">
    <property type="component" value="Unassembled WGS sequence"/>
</dbReference>
<dbReference type="EMBL" id="OLKH01000059">
    <property type="protein sequence ID" value="SPE76476.1"/>
    <property type="molecule type" value="Genomic_DNA"/>
</dbReference>
<sequence>MKTDFKILITLVLINLFFSCNDIENNKIIGRYYLVAVDTKDNMTIGYEIDENGNTVDVVGETIFSIGNNDKYIIAKQHPSRNKNIVNYFIIPIYKDFTYSPEKGLIGPLSLNQFEAKRKELNISNLAFEKNINDFK</sequence>
<organism evidence="1 2">
    <name type="scientific">Flavobacterium columnare</name>
    <dbReference type="NCBI Taxonomy" id="996"/>
    <lineage>
        <taxon>Bacteria</taxon>
        <taxon>Pseudomonadati</taxon>
        <taxon>Bacteroidota</taxon>
        <taxon>Flavobacteriia</taxon>
        <taxon>Flavobacteriales</taxon>
        <taxon>Flavobacteriaceae</taxon>
        <taxon>Flavobacterium</taxon>
    </lineage>
</organism>
<evidence type="ECO:0008006" key="3">
    <source>
        <dbReference type="Google" id="ProtNLM"/>
    </source>
</evidence>
<dbReference type="AlphaFoldDB" id="A0A2N9P813"/>
<dbReference type="RefSeq" id="WP_105195446.1">
    <property type="nucleotide sequence ID" value="NZ_OLKH01000059.1"/>
</dbReference>
<reference evidence="1 2" key="1">
    <citation type="submission" date="2018-02" db="EMBL/GenBank/DDBJ databases">
        <authorList>
            <person name="Cohen D.B."/>
            <person name="Kent A.D."/>
        </authorList>
    </citation>
    <scope>NUCLEOTIDE SEQUENCE [LARGE SCALE GENOMIC DNA]</scope>
    <source>
        <strain evidence="1">CIP109753</strain>
    </source>
</reference>
<protein>
    <recommendedName>
        <fullName evidence="3">DUF3997 domain-containing protein</fullName>
    </recommendedName>
</protein>
<proteinExistence type="predicted"/>
<gene>
    <name evidence="1" type="ORF">FLACOL_00457</name>
</gene>
<accession>A0A2N9P813</accession>
<evidence type="ECO:0000313" key="1">
    <source>
        <dbReference type="EMBL" id="SPE76476.1"/>
    </source>
</evidence>
<name>A0A2N9P813_9FLAO</name>
<dbReference type="PROSITE" id="PS51257">
    <property type="entry name" value="PROKAR_LIPOPROTEIN"/>
    <property type="match status" value="1"/>
</dbReference>
<evidence type="ECO:0000313" key="2">
    <source>
        <dbReference type="Proteomes" id="UP000238180"/>
    </source>
</evidence>